<keyword evidence="4" id="KW-1185">Reference proteome</keyword>
<comment type="caution">
    <text evidence="3">The sequence shown here is derived from an EMBL/GenBank/DDBJ whole genome shotgun (WGS) entry which is preliminary data.</text>
</comment>
<organism evidence="3 4">
    <name type="scientific">Penicillium italicum</name>
    <name type="common">Blue mold</name>
    <dbReference type="NCBI Taxonomy" id="40296"/>
    <lineage>
        <taxon>Eukaryota</taxon>
        <taxon>Fungi</taxon>
        <taxon>Dikarya</taxon>
        <taxon>Ascomycota</taxon>
        <taxon>Pezizomycotina</taxon>
        <taxon>Eurotiomycetes</taxon>
        <taxon>Eurotiomycetidae</taxon>
        <taxon>Eurotiales</taxon>
        <taxon>Aspergillaceae</taxon>
        <taxon>Penicillium</taxon>
    </lineage>
</organism>
<protein>
    <recommendedName>
        <fullName evidence="5">Tetratricopeptide-like helical</fullName>
    </recommendedName>
</protein>
<evidence type="ECO:0000256" key="1">
    <source>
        <dbReference type="SAM" id="MobiDB-lite"/>
    </source>
</evidence>
<evidence type="ECO:0008006" key="5">
    <source>
        <dbReference type="Google" id="ProtNLM"/>
    </source>
</evidence>
<feature type="region of interest" description="Disordered" evidence="1">
    <location>
        <begin position="206"/>
        <end position="225"/>
    </location>
</feature>
<dbReference type="AlphaFoldDB" id="A0A0A2LGB7"/>
<dbReference type="STRING" id="40296.A0A0A2LGB7"/>
<sequence length="391" mass="44351">MSSNPTTSPVLDCSDSPLSITGNVIGILTFVYAIFITLLYRSKSLIKAKDESKRFYIRAERMHSSLVEAQKRLEAYFSTLELTMSPEIGLLLEDARYWDFQYKQGLRGKPGLELAEETEVNKRRQANAMKGLYLFMKEDMDKVVEGMLQTRATLDGTYQVLLNSMIVDEIREQKTVFEVQSQSLSKQRAMIINIMGALNLELPADSTSIDSTPKPEFSQKKSSINMSEMYLQSSGKEDKTRPSQRFKEALRSERPPLCGCGQSHTSDQSGNPHMCSESFGEAYFDLEEGLWLKPSPPGTKIYFDDDSGGWLKREPAGPSFAVPEMVEIFTWRTLVRVHYDEGCWEEAKQLEMQVMETRKTKLGEDHPDTLASMANLALALTFNTIQYLQLN</sequence>
<evidence type="ECO:0000313" key="3">
    <source>
        <dbReference type="EMBL" id="KGO75645.1"/>
    </source>
</evidence>
<proteinExistence type="predicted"/>
<dbReference type="OrthoDB" id="5329749at2759"/>
<dbReference type="Proteomes" id="UP000030104">
    <property type="component" value="Unassembled WGS sequence"/>
</dbReference>
<evidence type="ECO:0000313" key="4">
    <source>
        <dbReference type="Proteomes" id="UP000030104"/>
    </source>
</evidence>
<dbReference type="Pfam" id="PF13374">
    <property type="entry name" value="TPR_10"/>
    <property type="match status" value="1"/>
</dbReference>
<accession>A0A0A2LGB7</accession>
<keyword evidence="2" id="KW-1133">Transmembrane helix</keyword>
<name>A0A0A2LGB7_PENIT</name>
<dbReference type="Gene3D" id="1.25.40.10">
    <property type="entry name" value="Tetratricopeptide repeat domain"/>
    <property type="match status" value="1"/>
</dbReference>
<keyword evidence="2" id="KW-0812">Transmembrane</keyword>
<evidence type="ECO:0000256" key="2">
    <source>
        <dbReference type="SAM" id="Phobius"/>
    </source>
</evidence>
<feature type="transmembrane region" description="Helical" evidence="2">
    <location>
        <begin position="20"/>
        <end position="40"/>
    </location>
</feature>
<reference evidence="3 4" key="1">
    <citation type="journal article" date="2015" name="Mol. Plant Microbe Interact.">
        <title>Genome, transcriptome, and functional analyses of Penicillium expansum provide new insights into secondary metabolism and pathogenicity.</title>
        <authorList>
            <person name="Ballester A.R."/>
            <person name="Marcet-Houben M."/>
            <person name="Levin E."/>
            <person name="Sela N."/>
            <person name="Selma-Lazaro C."/>
            <person name="Carmona L."/>
            <person name="Wisniewski M."/>
            <person name="Droby S."/>
            <person name="Gonzalez-Candelas L."/>
            <person name="Gabaldon T."/>
        </authorList>
    </citation>
    <scope>NUCLEOTIDE SEQUENCE [LARGE SCALE GENOMIC DNA]</scope>
    <source>
        <strain evidence="3 4">PHI-1</strain>
    </source>
</reference>
<keyword evidence="2" id="KW-0472">Membrane</keyword>
<dbReference type="HOGENOM" id="CLU_706170_0_0_1"/>
<dbReference type="InterPro" id="IPR011990">
    <property type="entry name" value="TPR-like_helical_dom_sf"/>
</dbReference>
<dbReference type="EMBL" id="JQGA01000447">
    <property type="protein sequence ID" value="KGO75645.1"/>
    <property type="molecule type" value="Genomic_DNA"/>
</dbReference>
<gene>
    <name evidence="3" type="ORF">PITC_042480</name>
</gene>